<feature type="region of interest" description="Disordered" evidence="4">
    <location>
        <begin position="1749"/>
        <end position="1792"/>
    </location>
</feature>
<keyword evidence="6" id="KW-1185">Reference proteome</keyword>
<keyword evidence="2 3" id="KW-0040">ANK repeat</keyword>
<dbReference type="Proteomes" id="UP001433268">
    <property type="component" value="Unassembled WGS sequence"/>
</dbReference>
<evidence type="ECO:0008006" key="7">
    <source>
        <dbReference type="Google" id="ProtNLM"/>
    </source>
</evidence>
<keyword evidence="1" id="KW-0677">Repeat</keyword>
<dbReference type="InterPro" id="IPR002110">
    <property type="entry name" value="Ankyrin_rpt"/>
</dbReference>
<dbReference type="PANTHER" id="PTHR24123">
    <property type="entry name" value="ANKYRIN REPEAT-CONTAINING"/>
    <property type="match status" value="1"/>
</dbReference>
<evidence type="ECO:0000256" key="4">
    <source>
        <dbReference type="SAM" id="MobiDB-lite"/>
    </source>
</evidence>
<dbReference type="SMART" id="SM00248">
    <property type="entry name" value="ANK"/>
    <property type="match status" value="17"/>
</dbReference>
<name>A0ABR1V840_9PEZI</name>
<reference evidence="5 6" key="1">
    <citation type="submission" date="2023-01" db="EMBL/GenBank/DDBJ databases">
        <title>Analysis of 21 Apiospora genomes using comparative genomics revels a genus with tremendous synthesis potential of carbohydrate active enzymes and secondary metabolites.</title>
        <authorList>
            <person name="Sorensen T."/>
        </authorList>
    </citation>
    <scope>NUCLEOTIDE SEQUENCE [LARGE SCALE GENOMIC DNA]</scope>
    <source>
        <strain evidence="5 6">CBS 114990</strain>
    </source>
</reference>
<dbReference type="PROSITE" id="PS50297">
    <property type="entry name" value="ANK_REP_REGION"/>
    <property type="match status" value="2"/>
</dbReference>
<evidence type="ECO:0000256" key="2">
    <source>
        <dbReference type="ARBA" id="ARBA00023043"/>
    </source>
</evidence>
<proteinExistence type="predicted"/>
<evidence type="ECO:0000256" key="1">
    <source>
        <dbReference type="ARBA" id="ARBA00022737"/>
    </source>
</evidence>
<gene>
    <name evidence="5" type="ORF">PG997_014121</name>
</gene>
<dbReference type="RefSeq" id="XP_066664127.1">
    <property type="nucleotide sequence ID" value="XM_066818435.1"/>
</dbReference>
<sequence length="1792" mass="198872">MELTMVLSTMTRMFDRVYIIVDALDECGEYTASVVETLASYANDHDNLCAALLSRDEDEIRFGEDVAEYVSSEIQERVRTGRLRVGDDDLLSDIQRELVAKAHGMFRWVTCQLDHLGECHSDRARREALDTLPPDLEETYVRLLRRIRPSQESLVAMTLNFVGYISKDLSIPMLQHAVSIRPDQRSLSTQDIIYEEAISRACSSLVRKTNDGEYFEFAHFSVREFLESERLDQIQLDRFRISRSLCSEMFASQCLRYIQLENFIQGVSEAGFKYRKAFDRQKTKAFIGWAVYLLHGLHDGSRRDSTGNYQSPDLDLTLAVHDERFTPLHLAAILGLSEICQKLLSEGADPGLPSQLGTLINCAVSSIGALHRGEDLHSLPELPYCIRQCHRADAQTNPHDVSKTVCCILEAQRSTLPTNALTANPTLMRNALATCGAIADFSMISTLFRNGVEPADEDRQIFEDQLLTLCQNITDLYTNENSPSTPGFVKSALETRLEAFIRSLNSFIHVSPSAFAFCSLAWMVAMDEDVSFTSDMGSRGGDINKLKTYLDDPRISSNAQDTQRGFILLHWALEGSSVELRGLAGRLTVTHQLLESGYLPTAVDLEGQTPLHVWSWREDTIDETQQQELEDLMRDLLEKGASIQSRDGSCGATALHNWASHGSIPILRAALHVASADDVETALAMIDNDGALPLMKAIESSHIDTANLILCSKPHTRHDFETLDRSKLLSLAGGIKSASLLCDPIALGFPIISDDGDTALHHVKGTTTAHCIKVLKEHLPDYCDKRADGRLPVEGAKGHEQCAEKQIPYLKAIEQLTTPTTLTGRDENGLSVWNYAVTCVHQDETPSTQRCSVVCTGLGYALQLGYMKSHEKSSSACGLIPLIKALDLPAEKPYESWSVSPEFLMDVINVTDYWPQFRDSPMALDLLKSSYYPSIHVPLFQLLLEKGVFPGNHEPCEALRSIRLLYFPELDERYNVFKEQSQLILDRAPKSAWNTTDPAEEESGLIHCTRSVWLTEELIRRGADPNLRTSLRHGNVPALVHHILRGRPKVALCLLKNGARADETGADGVNAMHAAVITGNLGILESILPILSFTEHPSWISWCTWACYGEAWTLNLLHLNAFIGQLDCMKFLFQNDKAGKFKQQPDRAWQAMHLAAMGGHDSIIRYMHQHGFNINTRWPDNGFTPLHSAVNQRKISAIEELIGLGAEFLQDRQGKSPLYLAMVMGFPDIVEIFDRRLAKANDKGIAQPSPPPSTNHRLLPLFEKAVQKGDITLCQRLHRLGCLIDGHLTCGGCSLLILALSYYQGPVARWLIEEGACPTKIGCAKHGGASIVELCLGCTSFDIGSTKILMTKYIQQGGDILDTRLICSAAKKDNVNHAETTSKMIWQVEGVDILVIAYYATENTGSKAILADYIADALPVGEPCPPSAIIPLFHGKWKTRLAGGKFCSTSMWKSLDIYGETPIMICSRESNLDAMAFLVNREADYQKTNINGESILHLAAEGRGLGGFSLSLMLGVDPHIKDIDGISAIHKASAREGLTATLVNHDLRLGDTDPIPWSPCVYLFGKFPLFHIHFRLYQRKLGKVKLLRIANLHPGTGWSPLCLMTLRQDLRGMGHALDIGATIDHEGSSEGSALMVACTAGAFAAAKFLVRRGASICYVAPDGQSRSSLVAATASSSLAHWLLVDRFVEQPKICFSAAMEREEEAYKPWSGGTRAGYLIMGSDERDPSESSFDYYKRLMEIRRNMRGKVVPPADRGKASRPSRLIPVETIRRHPEDMRSPRDEHKDGVSDWS</sequence>
<organism evidence="5 6">
    <name type="scientific">Apiospora hydei</name>
    <dbReference type="NCBI Taxonomy" id="1337664"/>
    <lineage>
        <taxon>Eukaryota</taxon>
        <taxon>Fungi</taxon>
        <taxon>Dikarya</taxon>
        <taxon>Ascomycota</taxon>
        <taxon>Pezizomycotina</taxon>
        <taxon>Sordariomycetes</taxon>
        <taxon>Xylariomycetidae</taxon>
        <taxon>Amphisphaeriales</taxon>
        <taxon>Apiosporaceae</taxon>
        <taxon>Apiospora</taxon>
    </lineage>
</organism>
<dbReference type="InterPro" id="IPR036770">
    <property type="entry name" value="Ankyrin_rpt-contain_sf"/>
</dbReference>
<feature type="repeat" description="ANK" evidence="3">
    <location>
        <begin position="1181"/>
        <end position="1207"/>
    </location>
</feature>
<dbReference type="PANTHER" id="PTHR24123:SF33">
    <property type="entry name" value="PROTEIN HOS4"/>
    <property type="match status" value="1"/>
</dbReference>
<evidence type="ECO:0000256" key="3">
    <source>
        <dbReference type="PROSITE-ProRule" id="PRU00023"/>
    </source>
</evidence>
<comment type="caution">
    <text evidence="5">The sequence shown here is derived from an EMBL/GenBank/DDBJ whole genome shotgun (WGS) entry which is preliminary data.</text>
</comment>
<feature type="repeat" description="ANK" evidence="3">
    <location>
        <begin position="323"/>
        <end position="355"/>
    </location>
</feature>
<evidence type="ECO:0000313" key="5">
    <source>
        <dbReference type="EMBL" id="KAK8067374.1"/>
    </source>
</evidence>
<dbReference type="Pfam" id="PF12796">
    <property type="entry name" value="Ank_2"/>
    <property type="match status" value="2"/>
</dbReference>
<evidence type="ECO:0000313" key="6">
    <source>
        <dbReference type="Proteomes" id="UP001433268"/>
    </source>
</evidence>
<protein>
    <recommendedName>
        <fullName evidence="7">Ankyrin</fullName>
    </recommendedName>
</protein>
<dbReference type="GeneID" id="92051495"/>
<accession>A0ABR1V840</accession>
<dbReference type="InterPro" id="IPR051165">
    <property type="entry name" value="Multifunctional_ANK_Repeat"/>
</dbReference>
<dbReference type="EMBL" id="JAQQWN010000009">
    <property type="protein sequence ID" value="KAK8067374.1"/>
    <property type="molecule type" value="Genomic_DNA"/>
</dbReference>
<dbReference type="PROSITE" id="PS50088">
    <property type="entry name" value="ANK_REPEAT"/>
    <property type="match status" value="2"/>
</dbReference>
<dbReference type="SUPFAM" id="SSF48403">
    <property type="entry name" value="Ankyrin repeat"/>
    <property type="match status" value="4"/>
</dbReference>
<dbReference type="Gene3D" id="1.25.40.20">
    <property type="entry name" value="Ankyrin repeat-containing domain"/>
    <property type="match status" value="4"/>
</dbReference>
<feature type="compositionally biased region" description="Basic and acidic residues" evidence="4">
    <location>
        <begin position="1769"/>
        <end position="1792"/>
    </location>
</feature>
<dbReference type="Pfam" id="PF00023">
    <property type="entry name" value="Ank"/>
    <property type="match status" value="1"/>
</dbReference>